<dbReference type="GO" id="GO:0005975">
    <property type="term" value="P:carbohydrate metabolic process"/>
    <property type="evidence" value="ECO:0007669"/>
    <property type="project" value="InterPro"/>
</dbReference>
<dbReference type="EMBL" id="WDED01000022">
    <property type="protein sequence ID" value="KAB6146746.1"/>
    <property type="molecule type" value="Genomic_DNA"/>
</dbReference>
<name>A0A7J5PUX2_9BACE</name>
<organism evidence="7 8">
    <name type="scientific">Bacteroides xylanisolvens</name>
    <dbReference type="NCBI Taxonomy" id="371601"/>
    <lineage>
        <taxon>Bacteria</taxon>
        <taxon>Pseudomonadati</taxon>
        <taxon>Bacteroidota</taxon>
        <taxon>Bacteroidia</taxon>
        <taxon>Bacteroidales</taxon>
        <taxon>Bacteroidaceae</taxon>
        <taxon>Bacteroides</taxon>
    </lineage>
</organism>
<feature type="site" description="Important for catalytic activity, responsible for pKa modulation of the active site Glu and correct orientation of both the proton donor and substrate" evidence="5">
    <location>
        <position position="181"/>
    </location>
</feature>
<accession>A0A7J5PUX2</accession>
<dbReference type="InterPro" id="IPR006710">
    <property type="entry name" value="Glyco_hydro_43"/>
</dbReference>
<gene>
    <name evidence="7" type="ORF">GA398_15165</name>
</gene>
<dbReference type="InterPro" id="IPR023296">
    <property type="entry name" value="Glyco_hydro_beta-prop_sf"/>
</dbReference>
<dbReference type="Pfam" id="PF04616">
    <property type="entry name" value="Glyco_hydro_43"/>
    <property type="match status" value="1"/>
</dbReference>
<evidence type="ECO:0000256" key="2">
    <source>
        <dbReference type="ARBA" id="ARBA00009865"/>
    </source>
</evidence>
<evidence type="ECO:0000256" key="3">
    <source>
        <dbReference type="ARBA" id="ARBA00022801"/>
    </source>
</evidence>
<comment type="similarity">
    <text evidence="2 6">Belongs to the glycosyl hydrolase 43 family.</text>
</comment>
<evidence type="ECO:0000313" key="8">
    <source>
        <dbReference type="Proteomes" id="UP000434604"/>
    </source>
</evidence>
<dbReference type="Gene3D" id="2.115.10.20">
    <property type="entry name" value="Glycosyl hydrolase domain, family 43"/>
    <property type="match status" value="1"/>
</dbReference>
<reference evidence="7 8" key="1">
    <citation type="journal article" date="2019" name="Nat. Med.">
        <title>A library of human gut bacterial isolates paired with longitudinal multiomics data enables mechanistic microbiome research.</title>
        <authorList>
            <person name="Poyet M."/>
            <person name="Groussin M."/>
            <person name="Gibbons S.M."/>
            <person name="Avila-Pacheco J."/>
            <person name="Jiang X."/>
            <person name="Kearney S.M."/>
            <person name="Perrotta A.R."/>
            <person name="Berdy B."/>
            <person name="Zhao S."/>
            <person name="Lieberman T.D."/>
            <person name="Swanson P.K."/>
            <person name="Smith M."/>
            <person name="Roesemann S."/>
            <person name="Alexander J.E."/>
            <person name="Rich S.A."/>
            <person name="Livny J."/>
            <person name="Vlamakis H."/>
            <person name="Clish C."/>
            <person name="Bullock K."/>
            <person name="Deik A."/>
            <person name="Scott J."/>
            <person name="Pierce K.A."/>
            <person name="Xavier R.J."/>
            <person name="Alm E.J."/>
        </authorList>
    </citation>
    <scope>NUCLEOTIDE SEQUENCE [LARGE SCALE GENOMIC DNA]</scope>
    <source>
        <strain evidence="7 8">BIOML-A58</strain>
    </source>
</reference>
<evidence type="ECO:0000256" key="1">
    <source>
        <dbReference type="ARBA" id="ARBA00004834"/>
    </source>
</evidence>
<dbReference type="PANTHER" id="PTHR43301">
    <property type="entry name" value="ARABINAN ENDO-1,5-ALPHA-L-ARABINOSIDASE"/>
    <property type="match status" value="1"/>
</dbReference>
<sequence length="372" mass="42763">MSEAMRRNNEYESEYPMENELYTTFKYTELKGFDYNGGDGTVSRRDPSKVLFENGKYYVWYTYRKTISPPDKKNYTDEIPSTDWDLAEIWYATSKDGFTWEEQGVAIPRPPKPEVGHRSVSTADILKFKGKYYLYYQSFNEPSGKSGDFCPVSMSEADSPDGPWRPCGKSVVETGKKGEWDEKLIHDPFPLVHDGKIYLYYKSGFNHRDAGGLAIADHPEGPFRKHPLNPVLNSGHEVSLFPFRKGVAAMVIKAGNEHNTIQYAEDWVNFRIASFVNLMPNAPAGFIPDAFDDSKDGRGISWGLCHFTNMGERKNYSVLDRFDCDLNLDIDDRQMKAQVVNFSREEYMRQKLTKAQSERICKENEQLINKNN</sequence>
<evidence type="ECO:0000256" key="4">
    <source>
        <dbReference type="ARBA" id="ARBA00023295"/>
    </source>
</evidence>
<dbReference type="GO" id="GO:0004553">
    <property type="term" value="F:hydrolase activity, hydrolyzing O-glycosyl compounds"/>
    <property type="evidence" value="ECO:0007669"/>
    <property type="project" value="InterPro"/>
</dbReference>
<keyword evidence="3 6" id="KW-0378">Hydrolase</keyword>
<dbReference type="AlphaFoldDB" id="A0A7J5PUX2"/>
<comment type="pathway">
    <text evidence="1">Glycan metabolism; L-arabinan degradation.</text>
</comment>
<evidence type="ECO:0000313" key="7">
    <source>
        <dbReference type="EMBL" id="KAB6146746.1"/>
    </source>
</evidence>
<dbReference type="PANTHER" id="PTHR43301:SF3">
    <property type="entry name" value="ARABINAN ENDO-1,5-ALPHA-L-ARABINOSIDASE A-RELATED"/>
    <property type="match status" value="1"/>
</dbReference>
<evidence type="ECO:0000256" key="5">
    <source>
        <dbReference type="PIRSR" id="PIRSR606710-2"/>
    </source>
</evidence>
<protein>
    <submittedName>
        <fullName evidence="7">Family 43 glycosylhydrolase</fullName>
    </submittedName>
</protein>
<dbReference type="Proteomes" id="UP000434604">
    <property type="component" value="Unassembled WGS sequence"/>
</dbReference>
<keyword evidence="4 6" id="KW-0326">Glycosidase</keyword>
<evidence type="ECO:0000256" key="6">
    <source>
        <dbReference type="RuleBase" id="RU361187"/>
    </source>
</evidence>
<dbReference type="CDD" id="cd08992">
    <property type="entry name" value="GH117"/>
    <property type="match status" value="1"/>
</dbReference>
<dbReference type="InterPro" id="IPR050727">
    <property type="entry name" value="GH43_arabinanases"/>
</dbReference>
<proteinExistence type="inferred from homology"/>
<comment type="caution">
    <text evidence="7">The sequence shown here is derived from an EMBL/GenBank/DDBJ whole genome shotgun (WGS) entry which is preliminary data.</text>
</comment>
<dbReference type="SUPFAM" id="SSF75005">
    <property type="entry name" value="Arabinanase/levansucrase/invertase"/>
    <property type="match status" value="1"/>
</dbReference>